<name>A0A167LW59_CALVF</name>
<dbReference type="PANTHER" id="PTHR30383:SF5">
    <property type="entry name" value="SGNH HYDROLASE-TYPE ESTERASE DOMAIN-CONTAINING PROTEIN"/>
    <property type="match status" value="1"/>
</dbReference>
<evidence type="ECO:0000313" key="3">
    <source>
        <dbReference type="Proteomes" id="UP000076738"/>
    </source>
</evidence>
<gene>
    <name evidence="2" type="ORF">CALVIDRAFT_148546</name>
</gene>
<protein>
    <recommendedName>
        <fullName evidence="1">SGNH hydrolase-type esterase domain-containing protein</fullName>
    </recommendedName>
</protein>
<keyword evidence="3" id="KW-1185">Reference proteome</keyword>
<dbReference type="InterPro" id="IPR051532">
    <property type="entry name" value="Ester_Hydrolysis_Enzymes"/>
</dbReference>
<dbReference type="Pfam" id="PF13472">
    <property type="entry name" value="Lipase_GDSL_2"/>
    <property type="match status" value="1"/>
</dbReference>
<dbReference type="InterPro" id="IPR013830">
    <property type="entry name" value="SGNH_hydro"/>
</dbReference>
<evidence type="ECO:0000313" key="2">
    <source>
        <dbReference type="EMBL" id="KZO96091.1"/>
    </source>
</evidence>
<dbReference type="SUPFAM" id="SSF52266">
    <property type="entry name" value="SGNH hydrolase"/>
    <property type="match status" value="1"/>
</dbReference>
<sequence length="313" mass="33872">MLAWCVTSPGEVESEARVQVGNFRSFTSGQVITLFHEPNAGKEEHVCNIYIVDWGSVIEISAFLCDSADSLRPTPPDAEPAERFLVIGDSISCAYSMGKQWGRDVPLHGAWDGYPLLFGRLLAGEGRNVGVETVAYPGITLVDQSSTGWQKDGMVSKFWQKSWFSKEPWAPADTALYKSPTTIIIALGANDAGTGVDGLDFTSQLRAFVERLATAFADSLTDIVILTPFYSMSSGRSRFAAATAALVEELRAEWAKEGGKPRVHSVSTQGWLTHDLAPDGIHPSVEGNQVIAERLREAEKSGWEPPAAHDAAG</sequence>
<dbReference type="AlphaFoldDB" id="A0A167LW59"/>
<dbReference type="InterPro" id="IPR036514">
    <property type="entry name" value="SGNH_hydro_sf"/>
</dbReference>
<reference evidence="2 3" key="1">
    <citation type="journal article" date="2016" name="Mol. Biol. Evol.">
        <title>Comparative Genomics of Early-Diverging Mushroom-Forming Fungi Provides Insights into the Origins of Lignocellulose Decay Capabilities.</title>
        <authorList>
            <person name="Nagy L.G."/>
            <person name="Riley R."/>
            <person name="Tritt A."/>
            <person name="Adam C."/>
            <person name="Daum C."/>
            <person name="Floudas D."/>
            <person name="Sun H."/>
            <person name="Yadav J.S."/>
            <person name="Pangilinan J."/>
            <person name="Larsson K.H."/>
            <person name="Matsuura K."/>
            <person name="Barry K."/>
            <person name="Labutti K."/>
            <person name="Kuo R."/>
            <person name="Ohm R.A."/>
            <person name="Bhattacharya S.S."/>
            <person name="Shirouzu T."/>
            <person name="Yoshinaga Y."/>
            <person name="Martin F.M."/>
            <person name="Grigoriev I.V."/>
            <person name="Hibbett D.S."/>
        </authorList>
    </citation>
    <scope>NUCLEOTIDE SEQUENCE [LARGE SCALE GENOMIC DNA]</scope>
    <source>
        <strain evidence="2 3">TUFC12733</strain>
    </source>
</reference>
<feature type="domain" description="SGNH hydrolase-type esterase" evidence="1">
    <location>
        <begin position="86"/>
        <end position="290"/>
    </location>
</feature>
<evidence type="ECO:0000259" key="1">
    <source>
        <dbReference type="Pfam" id="PF13472"/>
    </source>
</evidence>
<dbReference type="GO" id="GO:0004622">
    <property type="term" value="F:phosphatidylcholine lysophospholipase activity"/>
    <property type="evidence" value="ECO:0007669"/>
    <property type="project" value="TreeGrafter"/>
</dbReference>
<organism evidence="2 3">
    <name type="scientific">Calocera viscosa (strain TUFC12733)</name>
    <dbReference type="NCBI Taxonomy" id="1330018"/>
    <lineage>
        <taxon>Eukaryota</taxon>
        <taxon>Fungi</taxon>
        <taxon>Dikarya</taxon>
        <taxon>Basidiomycota</taxon>
        <taxon>Agaricomycotina</taxon>
        <taxon>Dacrymycetes</taxon>
        <taxon>Dacrymycetales</taxon>
        <taxon>Dacrymycetaceae</taxon>
        <taxon>Calocera</taxon>
    </lineage>
</organism>
<dbReference type="OrthoDB" id="3241977at2759"/>
<dbReference type="Proteomes" id="UP000076738">
    <property type="component" value="Unassembled WGS sequence"/>
</dbReference>
<dbReference type="EMBL" id="KV417286">
    <property type="protein sequence ID" value="KZO96091.1"/>
    <property type="molecule type" value="Genomic_DNA"/>
</dbReference>
<dbReference type="CDD" id="cd00229">
    <property type="entry name" value="SGNH_hydrolase"/>
    <property type="match status" value="1"/>
</dbReference>
<dbReference type="PANTHER" id="PTHR30383">
    <property type="entry name" value="THIOESTERASE 1/PROTEASE 1/LYSOPHOSPHOLIPASE L1"/>
    <property type="match status" value="1"/>
</dbReference>
<dbReference type="Gene3D" id="3.40.50.1110">
    <property type="entry name" value="SGNH hydrolase"/>
    <property type="match status" value="1"/>
</dbReference>
<accession>A0A167LW59</accession>
<proteinExistence type="predicted"/>
<dbReference type="STRING" id="1330018.A0A167LW59"/>